<evidence type="ECO:0000313" key="9">
    <source>
        <dbReference type="EMBL" id="RKP05710.1"/>
    </source>
</evidence>
<keyword evidence="10" id="KW-1185">Reference proteome</keyword>
<dbReference type="OrthoDB" id="74835at2759"/>
<feature type="compositionally biased region" description="Low complexity" evidence="7">
    <location>
        <begin position="43"/>
        <end position="60"/>
    </location>
</feature>
<evidence type="ECO:0000259" key="8">
    <source>
        <dbReference type="Pfam" id="PF09770"/>
    </source>
</evidence>
<keyword evidence="6" id="KW-0539">Nucleus</keyword>
<dbReference type="STRING" id="78915.A0A4P9XKD7"/>
<dbReference type="GO" id="GO:0000932">
    <property type="term" value="C:P-body"/>
    <property type="evidence" value="ECO:0007669"/>
    <property type="project" value="UniProtKB-SubCell"/>
</dbReference>
<reference evidence="10" key="1">
    <citation type="journal article" date="2018" name="Nat. Microbiol.">
        <title>Leveraging single-cell genomics to expand the fungal tree of life.</title>
        <authorList>
            <person name="Ahrendt S.R."/>
            <person name="Quandt C.A."/>
            <person name="Ciobanu D."/>
            <person name="Clum A."/>
            <person name="Salamov A."/>
            <person name="Andreopoulos B."/>
            <person name="Cheng J.F."/>
            <person name="Woyke T."/>
            <person name="Pelin A."/>
            <person name="Henrissat B."/>
            <person name="Reynolds N.K."/>
            <person name="Benny G.L."/>
            <person name="Smith M.E."/>
            <person name="James T.Y."/>
            <person name="Grigoriev I.V."/>
        </authorList>
    </citation>
    <scope>NUCLEOTIDE SEQUENCE [LARGE SCALE GENOMIC DNA]</scope>
    <source>
        <strain evidence="10">RSA 1356</strain>
    </source>
</reference>
<feature type="compositionally biased region" description="Polar residues" evidence="7">
    <location>
        <begin position="147"/>
        <end position="157"/>
    </location>
</feature>
<dbReference type="EMBL" id="KZ993051">
    <property type="protein sequence ID" value="RKP05710.1"/>
    <property type="molecule type" value="Genomic_DNA"/>
</dbReference>
<feature type="domain" description="mRNA decay factor PAT1" evidence="8">
    <location>
        <begin position="515"/>
        <end position="544"/>
    </location>
</feature>
<evidence type="ECO:0000256" key="3">
    <source>
        <dbReference type="ARBA" id="ARBA00009138"/>
    </source>
</evidence>
<dbReference type="Pfam" id="PF09770">
    <property type="entry name" value="PAT1"/>
    <property type="match status" value="2"/>
</dbReference>
<dbReference type="GO" id="GO:0003723">
    <property type="term" value="F:RNA binding"/>
    <property type="evidence" value="ECO:0007669"/>
    <property type="project" value="UniProtKB-KW"/>
</dbReference>
<evidence type="ECO:0000256" key="6">
    <source>
        <dbReference type="ARBA" id="ARBA00023242"/>
    </source>
</evidence>
<dbReference type="InterPro" id="IPR019167">
    <property type="entry name" value="PAT1_dom"/>
</dbReference>
<feature type="region of interest" description="Disordered" evidence="7">
    <location>
        <begin position="431"/>
        <end position="451"/>
    </location>
</feature>
<evidence type="ECO:0000313" key="10">
    <source>
        <dbReference type="Proteomes" id="UP000271241"/>
    </source>
</evidence>
<comment type="similarity">
    <text evidence="3">Belongs to the PAT1 family.</text>
</comment>
<evidence type="ECO:0000256" key="4">
    <source>
        <dbReference type="ARBA" id="ARBA00022490"/>
    </source>
</evidence>
<proteinExistence type="inferred from homology"/>
<evidence type="ECO:0000256" key="1">
    <source>
        <dbReference type="ARBA" id="ARBA00004123"/>
    </source>
</evidence>
<evidence type="ECO:0000256" key="5">
    <source>
        <dbReference type="ARBA" id="ARBA00022884"/>
    </source>
</evidence>
<evidence type="ECO:0000256" key="7">
    <source>
        <dbReference type="SAM" id="MobiDB-lite"/>
    </source>
</evidence>
<feature type="region of interest" description="Disordered" evidence="7">
    <location>
        <begin position="13"/>
        <end position="89"/>
    </location>
</feature>
<feature type="compositionally biased region" description="Low complexity" evidence="7">
    <location>
        <begin position="522"/>
        <end position="532"/>
    </location>
</feature>
<accession>A0A4P9XKD7</accession>
<protein>
    <submittedName>
        <fullName evidence="9">Topoisomerase II-associated protein PAT1-domain-containing protein</fullName>
    </submittedName>
</protein>
<feature type="domain" description="mRNA decay factor PAT1" evidence="8">
    <location>
        <begin position="67"/>
        <end position="488"/>
    </location>
</feature>
<feature type="region of interest" description="Disordered" evidence="7">
    <location>
        <begin position="143"/>
        <end position="170"/>
    </location>
</feature>
<dbReference type="GO" id="GO:0000290">
    <property type="term" value="P:deadenylation-dependent decapping of nuclear-transcribed mRNA"/>
    <property type="evidence" value="ECO:0007669"/>
    <property type="project" value="InterPro"/>
</dbReference>
<dbReference type="PANTHER" id="PTHR21551">
    <property type="entry name" value="TOPOISOMERASE II-ASSOCIATED PROTEIN PAT1"/>
    <property type="match status" value="1"/>
</dbReference>
<evidence type="ECO:0000256" key="2">
    <source>
        <dbReference type="ARBA" id="ARBA00004201"/>
    </source>
</evidence>
<keyword evidence="5" id="KW-0694">RNA-binding</keyword>
<name>A0A4P9XKD7_9FUNG</name>
<keyword evidence="9" id="KW-0413">Isomerase</keyword>
<organism evidence="9 10">
    <name type="scientific">Thamnocephalis sphaerospora</name>
    <dbReference type="NCBI Taxonomy" id="78915"/>
    <lineage>
        <taxon>Eukaryota</taxon>
        <taxon>Fungi</taxon>
        <taxon>Fungi incertae sedis</taxon>
        <taxon>Zoopagomycota</taxon>
        <taxon>Zoopagomycotina</taxon>
        <taxon>Zoopagomycetes</taxon>
        <taxon>Zoopagales</taxon>
        <taxon>Sigmoideomycetaceae</taxon>
        <taxon>Thamnocephalis</taxon>
    </lineage>
</organism>
<comment type="subcellular location">
    <subcellularLocation>
        <location evidence="2">Cytoplasm</location>
        <location evidence="2">P-body</location>
    </subcellularLocation>
    <subcellularLocation>
        <location evidence="1">Nucleus</location>
    </subcellularLocation>
</comment>
<dbReference type="Proteomes" id="UP000271241">
    <property type="component" value="Unassembled WGS sequence"/>
</dbReference>
<dbReference type="GO" id="GO:0033962">
    <property type="term" value="P:P-body assembly"/>
    <property type="evidence" value="ECO:0007669"/>
    <property type="project" value="TreeGrafter"/>
</dbReference>
<feature type="compositionally biased region" description="Polar residues" evidence="7">
    <location>
        <begin position="431"/>
        <end position="442"/>
    </location>
</feature>
<gene>
    <name evidence="9" type="ORF">THASP1DRAFT_25839</name>
</gene>
<sequence>MSDSFFGFDAKLPAALEEERRFGNGNGGGRQRPKVMPRKRRPQQPQQGGLGGARAAPAAGHSHDRSARGPHRHQRGMEEGASRTAQHAANPANAYSGTLDETFDELNDETFGDSLGGSSGNDFDFAGSTYRAAMAFEDEQRRMGHFRQQTPTRSRSGTPGAPPGLSQPMHAPAEAVVSGGHVHGVYQDFLKSTGGSRFTMNEILVEDYQDLMGGTGAEKRPAYAALWDDTPAERTATKSATPGPSHQSSVASSTPVLETCLLTSDANGQSSTLMASNIWGTAYEVAQRHSEPPVAISNEHFANHGVGQQTASLPGGVPLQPQSWGTPSMPAGLPPNMQTSAHVMPQTAAQRPLSLQEIEAELLRSAQGASPHVMAGLPPTASLISSGIPPGGIPPVQQPVQQPDLAMASMARTPLSVAELEAAMKQHSIQSAETATTPTQTPGVDPEVAERHRRIRETKLAAMAKYNGLMTQGDKEYIHKVQIAQLVNQDPTADDFYCPASAPEVATRELVSGRNGRRETGMQRMQQQIQRIVSDAKKRPKTTQ</sequence>
<dbReference type="GO" id="GO:0005634">
    <property type="term" value="C:nucleus"/>
    <property type="evidence" value="ECO:0007669"/>
    <property type="project" value="UniProtKB-SubCell"/>
</dbReference>
<feature type="non-terminal residue" evidence="9">
    <location>
        <position position="544"/>
    </location>
</feature>
<dbReference type="PANTHER" id="PTHR21551:SF0">
    <property type="entry name" value="PROTEIN ASSOCIATED WITH TOPO II RELATED-1, ISOFORM A"/>
    <property type="match status" value="1"/>
</dbReference>
<dbReference type="GO" id="GO:0016853">
    <property type="term" value="F:isomerase activity"/>
    <property type="evidence" value="ECO:0007669"/>
    <property type="project" value="UniProtKB-KW"/>
</dbReference>
<feature type="region of interest" description="Disordered" evidence="7">
    <location>
        <begin position="512"/>
        <end position="544"/>
    </location>
</feature>
<keyword evidence="4" id="KW-0963">Cytoplasm</keyword>
<feature type="compositionally biased region" description="Basic residues" evidence="7">
    <location>
        <begin position="31"/>
        <end position="42"/>
    </location>
</feature>
<dbReference type="AlphaFoldDB" id="A0A4P9XKD7"/>
<dbReference type="InterPro" id="IPR039900">
    <property type="entry name" value="Pat1-like"/>
</dbReference>